<comment type="caution">
    <text evidence="6">The sequence shown here is derived from an EMBL/GenBank/DDBJ whole genome shotgun (WGS) entry which is preliminary data.</text>
</comment>
<dbReference type="InterPro" id="IPR018499">
    <property type="entry name" value="Tetraspanin/Peripherin"/>
</dbReference>
<feature type="transmembrane region" description="Helical" evidence="5">
    <location>
        <begin position="240"/>
        <end position="259"/>
    </location>
</feature>
<evidence type="ECO:0000313" key="6">
    <source>
        <dbReference type="EMBL" id="CAH1968751.1"/>
    </source>
</evidence>
<keyword evidence="4 5" id="KW-0472">Membrane</keyword>
<keyword evidence="7" id="KW-1185">Reference proteome</keyword>
<name>A0A9P0KAK2_ACAOB</name>
<dbReference type="OrthoDB" id="6760972at2759"/>
<feature type="transmembrane region" description="Helical" evidence="5">
    <location>
        <begin position="43"/>
        <end position="67"/>
    </location>
</feature>
<dbReference type="EMBL" id="CAKOFQ010006756">
    <property type="protein sequence ID" value="CAH1968751.1"/>
    <property type="molecule type" value="Genomic_DNA"/>
</dbReference>
<dbReference type="Gene3D" id="1.10.1450.10">
    <property type="entry name" value="Tetraspanin"/>
    <property type="match status" value="1"/>
</dbReference>
<evidence type="ECO:0000256" key="3">
    <source>
        <dbReference type="ARBA" id="ARBA00022989"/>
    </source>
</evidence>
<comment type="subcellular location">
    <subcellularLocation>
        <location evidence="1">Membrane</location>
        <topology evidence="1">Multi-pass membrane protein</topology>
    </subcellularLocation>
</comment>
<dbReference type="PANTHER" id="PTHR19282:SF477">
    <property type="entry name" value="TETRASPANIN"/>
    <property type="match status" value="1"/>
</dbReference>
<organism evidence="6 7">
    <name type="scientific">Acanthoscelides obtectus</name>
    <name type="common">Bean weevil</name>
    <name type="synonym">Bruchus obtectus</name>
    <dbReference type="NCBI Taxonomy" id="200917"/>
    <lineage>
        <taxon>Eukaryota</taxon>
        <taxon>Metazoa</taxon>
        <taxon>Ecdysozoa</taxon>
        <taxon>Arthropoda</taxon>
        <taxon>Hexapoda</taxon>
        <taxon>Insecta</taxon>
        <taxon>Pterygota</taxon>
        <taxon>Neoptera</taxon>
        <taxon>Endopterygota</taxon>
        <taxon>Coleoptera</taxon>
        <taxon>Polyphaga</taxon>
        <taxon>Cucujiformia</taxon>
        <taxon>Chrysomeloidea</taxon>
        <taxon>Chrysomelidae</taxon>
        <taxon>Bruchinae</taxon>
        <taxon>Bruchini</taxon>
        <taxon>Acanthoscelides</taxon>
    </lineage>
</organism>
<dbReference type="Proteomes" id="UP001152888">
    <property type="component" value="Unassembled WGS sequence"/>
</dbReference>
<evidence type="ECO:0000256" key="1">
    <source>
        <dbReference type="ARBA" id="ARBA00004141"/>
    </source>
</evidence>
<evidence type="ECO:0000256" key="5">
    <source>
        <dbReference type="SAM" id="Phobius"/>
    </source>
</evidence>
<evidence type="ECO:0000256" key="2">
    <source>
        <dbReference type="ARBA" id="ARBA00022692"/>
    </source>
</evidence>
<reference evidence="6" key="1">
    <citation type="submission" date="2022-03" db="EMBL/GenBank/DDBJ databases">
        <authorList>
            <person name="Sayadi A."/>
        </authorList>
    </citation>
    <scope>NUCLEOTIDE SEQUENCE</scope>
</reference>
<dbReference type="GO" id="GO:0005886">
    <property type="term" value="C:plasma membrane"/>
    <property type="evidence" value="ECO:0007669"/>
    <property type="project" value="TreeGrafter"/>
</dbReference>
<evidence type="ECO:0008006" key="8">
    <source>
        <dbReference type="Google" id="ProtNLM"/>
    </source>
</evidence>
<sequence>MRSVIMLKKANSADSWVLPWYMKKRKRSIVIVESQEQDKYDKAVSFILCFASVLLLAAGITLISLSIWSLVKKIPYQYLLDIKVDTAYFMLPAGLLLLPGFWVAASIHNNSPQYKFLHLLVVLLLASSSLLIIGSYFGIMYTGGANVTLTSSLENQELREVLTVTLYEYKRKSLYKYAWDTIQYKMECCGIDNSTDWDIIPDSCCLNYDCNTNITYGDGCLDTLSRDLVWHKNFLVSHCYMFSVVQLAVLIIACSVYICHRKK</sequence>
<feature type="transmembrane region" description="Helical" evidence="5">
    <location>
        <begin position="117"/>
        <end position="139"/>
    </location>
</feature>
<feature type="transmembrane region" description="Helical" evidence="5">
    <location>
        <begin position="87"/>
        <end position="105"/>
    </location>
</feature>
<dbReference type="InterPro" id="IPR008952">
    <property type="entry name" value="Tetraspanin_EC2_sf"/>
</dbReference>
<evidence type="ECO:0000256" key="4">
    <source>
        <dbReference type="ARBA" id="ARBA00023136"/>
    </source>
</evidence>
<dbReference type="CDD" id="cd03127">
    <property type="entry name" value="tetraspanin_LEL"/>
    <property type="match status" value="1"/>
</dbReference>
<keyword evidence="2 5" id="KW-0812">Transmembrane</keyword>
<dbReference type="SUPFAM" id="SSF48652">
    <property type="entry name" value="Tetraspanin"/>
    <property type="match status" value="1"/>
</dbReference>
<gene>
    <name evidence="6" type="ORF">ACAOBT_LOCUS8044</name>
</gene>
<dbReference type="PANTHER" id="PTHR19282">
    <property type="entry name" value="TETRASPANIN"/>
    <property type="match status" value="1"/>
</dbReference>
<proteinExistence type="predicted"/>
<dbReference type="AlphaFoldDB" id="A0A9P0KAK2"/>
<accession>A0A9P0KAK2</accession>
<dbReference type="Pfam" id="PF00335">
    <property type="entry name" value="Tetraspanin"/>
    <property type="match status" value="1"/>
</dbReference>
<evidence type="ECO:0000313" key="7">
    <source>
        <dbReference type="Proteomes" id="UP001152888"/>
    </source>
</evidence>
<keyword evidence="3 5" id="KW-1133">Transmembrane helix</keyword>
<protein>
    <recommendedName>
        <fullName evidence="8">Tetraspanin</fullName>
    </recommendedName>
</protein>